<organism evidence="3 4">
    <name type="scientific">Flaviflexus ciconiae</name>
    <dbReference type="NCBI Taxonomy" id="2496867"/>
    <lineage>
        <taxon>Bacteria</taxon>
        <taxon>Bacillati</taxon>
        <taxon>Actinomycetota</taxon>
        <taxon>Actinomycetes</taxon>
        <taxon>Actinomycetales</taxon>
        <taxon>Actinomycetaceae</taxon>
        <taxon>Flaviflexus</taxon>
    </lineage>
</organism>
<dbReference type="EMBL" id="CP034593">
    <property type="protein sequence ID" value="AZQ77758.1"/>
    <property type="molecule type" value="Genomic_DNA"/>
</dbReference>
<dbReference type="AlphaFoldDB" id="A0A3S9PZL6"/>
<gene>
    <name evidence="3" type="ORF">EJ997_10815</name>
</gene>
<dbReference type="OrthoDB" id="3267444at2"/>
<keyword evidence="4" id="KW-1185">Reference proteome</keyword>
<dbReference type="Pfam" id="PF13399">
    <property type="entry name" value="LytR_C"/>
    <property type="match status" value="1"/>
</dbReference>
<dbReference type="KEGG" id="flh:EJ997_10815"/>
<sequence>MNSHQRTSYRQRLQQRQTVIFGSIGLLLSLLLLLGLLWFTGIVPFPMNREFTAEEDAQDNVVPCIPAGTQAVENTSITVKVYNASPRTGLAATVAGKLTEHGVAVADELNWGGETPQAPVVIYSSLGALPQAYSLARMFPTATVLLDGTTTTEVLDVVLGEDFTELRPDGEIAELSAGQELTSPRTA</sequence>
<name>A0A3S9PZL6_9ACTO</name>
<dbReference type="Gene3D" id="3.30.70.2390">
    <property type="match status" value="1"/>
</dbReference>
<proteinExistence type="predicted"/>
<keyword evidence="1" id="KW-0472">Membrane</keyword>
<dbReference type="RefSeq" id="WP_126704561.1">
    <property type="nucleotide sequence ID" value="NZ_CP034593.1"/>
</dbReference>
<accession>A0A3S9PZL6</accession>
<evidence type="ECO:0000313" key="3">
    <source>
        <dbReference type="EMBL" id="AZQ77758.1"/>
    </source>
</evidence>
<dbReference type="InterPro" id="IPR027381">
    <property type="entry name" value="LytR/CpsA/Psr_C"/>
</dbReference>
<keyword evidence="1" id="KW-1133">Transmembrane helix</keyword>
<reference evidence="3 4" key="1">
    <citation type="submission" date="2018-12" db="EMBL/GenBank/DDBJ databases">
        <title>Complete genome sequence of Flaviflexus sp. H23T48.</title>
        <authorList>
            <person name="Bae J.-W."/>
            <person name="Lee J.-Y."/>
        </authorList>
    </citation>
    <scope>NUCLEOTIDE SEQUENCE [LARGE SCALE GENOMIC DNA]</scope>
    <source>
        <strain evidence="3 4">H23T48</strain>
    </source>
</reference>
<feature type="domain" description="LytR/CpsA/Psr regulator C-terminal" evidence="2">
    <location>
        <begin position="76"/>
        <end position="163"/>
    </location>
</feature>
<evidence type="ECO:0000256" key="1">
    <source>
        <dbReference type="SAM" id="Phobius"/>
    </source>
</evidence>
<dbReference type="Proteomes" id="UP000280344">
    <property type="component" value="Chromosome"/>
</dbReference>
<protein>
    <submittedName>
        <fullName evidence="3">LytR family transcriptional regulator</fullName>
    </submittedName>
</protein>
<evidence type="ECO:0000313" key="4">
    <source>
        <dbReference type="Proteomes" id="UP000280344"/>
    </source>
</evidence>
<feature type="transmembrane region" description="Helical" evidence="1">
    <location>
        <begin position="20"/>
        <end position="39"/>
    </location>
</feature>
<keyword evidence="1" id="KW-0812">Transmembrane</keyword>
<evidence type="ECO:0000259" key="2">
    <source>
        <dbReference type="Pfam" id="PF13399"/>
    </source>
</evidence>